<dbReference type="InterPro" id="IPR029063">
    <property type="entry name" value="SAM-dependent_MTases_sf"/>
</dbReference>
<comment type="caution">
    <text evidence="1">The sequence shown here is derived from an EMBL/GenBank/DDBJ whole genome shotgun (WGS) entry which is preliminary data.</text>
</comment>
<name>A0A2P2ED24_9PROT</name>
<keyword evidence="1" id="KW-0489">Methyltransferase</keyword>
<dbReference type="OrthoDB" id="5642573at2"/>
<gene>
    <name evidence="1" type="primary">cmoB</name>
    <name evidence="1" type="ORF">PbB2_02647</name>
</gene>
<dbReference type="Pfam" id="PF13489">
    <property type="entry name" value="Methyltransf_23"/>
    <property type="match status" value="1"/>
</dbReference>
<dbReference type="GO" id="GO:0008168">
    <property type="term" value="F:methyltransferase activity"/>
    <property type="evidence" value="ECO:0007669"/>
    <property type="project" value="UniProtKB-KW"/>
</dbReference>
<dbReference type="SUPFAM" id="SSF53335">
    <property type="entry name" value="S-adenosyl-L-methionine-dependent methyltransferases"/>
    <property type="match status" value="1"/>
</dbReference>
<proteinExistence type="predicted"/>
<dbReference type="Proteomes" id="UP000245086">
    <property type="component" value="Unassembled WGS sequence"/>
</dbReference>
<dbReference type="Gene3D" id="3.40.50.150">
    <property type="entry name" value="Vaccinia Virus protein VP39"/>
    <property type="match status" value="1"/>
</dbReference>
<evidence type="ECO:0000313" key="1">
    <source>
        <dbReference type="EMBL" id="GBF58956.1"/>
    </source>
</evidence>
<keyword evidence="2" id="KW-1185">Reference proteome</keyword>
<dbReference type="EMBL" id="BFBR01000009">
    <property type="protein sequence ID" value="GBF58956.1"/>
    <property type="molecule type" value="Genomic_DNA"/>
</dbReference>
<dbReference type="GO" id="GO:0032259">
    <property type="term" value="P:methylation"/>
    <property type="evidence" value="ECO:0007669"/>
    <property type="project" value="UniProtKB-KW"/>
</dbReference>
<dbReference type="RefSeq" id="WP_108985819.1">
    <property type="nucleotide sequence ID" value="NZ_BFBR01000009.1"/>
</dbReference>
<evidence type="ECO:0000313" key="2">
    <source>
        <dbReference type="Proteomes" id="UP000245086"/>
    </source>
</evidence>
<accession>A0A2P2ED24</accession>
<dbReference type="PANTHER" id="PTHR43861">
    <property type="entry name" value="TRANS-ACONITATE 2-METHYLTRANSFERASE-RELATED"/>
    <property type="match status" value="1"/>
</dbReference>
<sequence>MKLGDKVSAKACLVCGETERTVVGTMGRGLKPLISVLCESCGLVSHDPLPSPEELAAFYAQAYRQSYKGDLKPKAKHSLRAQRSAALRAVRLKSLLSPGARVLDVGASSGEFVYMMGKLGFKACGVEPHDGYRQFGTSTYGIEVTNQRLEPAAFGAGIFDLITLNHVFEHLAEPLAALASFKQWLVPGGLLFIEVPNIEGVQKQRSNLFHYAHVWNFAPPTLIAMLKLAGFEPINSPACNGTSRVFRVANPAAVASLEIDPFLAHKLRDQLLQDQSAMAYLGSGAPFRRRWARLLRNIDELSTTRRFASLPAMADAVLNQALQRAQNLNLSQKIPAHVTAYQPGLTTR</sequence>
<protein>
    <submittedName>
        <fullName evidence="1">tRNA (Mo5U34)-methyltransferase</fullName>
    </submittedName>
</protein>
<dbReference type="AlphaFoldDB" id="A0A2P2ED24"/>
<dbReference type="CDD" id="cd02440">
    <property type="entry name" value="AdoMet_MTases"/>
    <property type="match status" value="1"/>
</dbReference>
<organism evidence="1 2">
    <name type="scientific">Candidatus Phycosocius bacilliformis</name>
    <dbReference type="NCBI Taxonomy" id="1445552"/>
    <lineage>
        <taxon>Bacteria</taxon>
        <taxon>Pseudomonadati</taxon>
        <taxon>Pseudomonadota</taxon>
        <taxon>Alphaproteobacteria</taxon>
        <taxon>Caulobacterales</taxon>
        <taxon>Caulobacterales incertae sedis</taxon>
        <taxon>Candidatus Phycosocius</taxon>
    </lineage>
</organism>
<reference evidence="1 2" key="1">
    <citation type="journal article" date="2018" name="Genome Announc.">
        <title>Draft Genome Sequence of "Candidatus Phycosocius bacilliformis," an Alphaproteobacterial Ectosymbiont of the Hydrocarbon-Producing Green Alga Botryococcus braunii.</title>
        <authorList>
            <person name="Tanabe Y."/>
            <person name="Yamaguchi H."/>
            <person name="Watanabe M.M."/>
        </authorList>
    </citation>
    <scope>NUCLEOTIDE SEQUENCE [LARGE SCALE GENOMIC DNA]</scope>
    <source>
        <strain evidence="1 2">BOTRYCO-2</strain>
    </source>
</reference>
<keyword evidence="1" id="KW-0808">Transferase</keyword>